<name>A0ABM0M8P8_SACKO</name>
<proteinExistence type="inferred from homology"/>
<evidence type="ECO:0000313" key="3">
    <source>
        <dbReference type="RefSeq" id="XP_006816389.1"/>
    </source>
</evidence>
<evidence type="ECO:0000256" key="1">
    <source>
        <dbReference type="ARBA" id="ARBA00007065"/>
    </source>
</evidence>
<protein>
    <submittedName>
        <fullName evidence="3">UPF0739 protein C1orf74 homolog</fullName>
    </submittedName>
</protein>
<evidence type="ECO:0000313" key="2">
    <source>
        <dbReference type="Proteomes" id="UP000694865"/>
    </source>
</evidence>
<reference evidence="3" key="1">
    <citation type="submission" date="2025-08" db="UniProtKB">
        <authorList>
            <consortium name="RefSeq"/>
        </authorList>
    </citation>
    <scope>IDENTIFICATION</scope>
    <source>
        <tissue evidence="3">Testes</tissue>
    </source>
</reference>
<accession>A0ABM0M8P8</accession>
<dbReference type="PANTHER" id="PTHR31366">
    <property type="entry name" value="UPF0739 PROTEIN C1ORF74"/>
    <property type="match status" value="1"/>
</dbReference>
<organism evidence="2 3">
    <name type="scientific">Saccoglossus kowalevskii</name>
    <name type="common">Acorn worm</name>
    <dbReference type="NCBI Taxonomy" id="10224"/>
    <lineage>
        <taxon>Eukaryota</taxon>
        <taxon>Metazoa</taxon>
        <taxon>Hemichordata</taxon>
        <taxon>Enteropneusta</taxon>
        <taxon>Harrimaniidae</taxon>
        <taxon>Saccoglossus</taxon>
    </lineage>
</organism>
<gene>
    <name evidence="3" type="primary">LOC102805343</name>
</gene>
<dbReference type="PANTHER" id="PTHR31366:SF2">
    <property type="entry name" value="UPF0739 PROTEIN C1ORF74"/>
    <property type="match status" value="1"/>
</dbReference>
<sequence length="261" mass="29494">MAAPCDLNVLEWRKHIKQKLPKSCLKKTMDILSNIVSVDRGIKPSFLFDFASVDVKQMQQFINGTFKSGLTGQLSCLSLVDDVFIYNRASIVAHLRKIVERTSNFLVDVSNTLPEPQIASCQCHRQVLDHTLQLQRAFSLESASPAPLELKPGDRWNISTVFGILLGYPVIYWYNTEEVRDVSNCLSMVLLTTYRAYVNCNPTTNTDTVGQLIYSFSVPAKLIPRFQREIDDWLKRIQGLCNSSMHCLLDKSSACHSSITL</sequence>
<dbReference type="InterPro" id="IPR027850">
    <property type="entry name" value="DUF4504"/>
</dbReference>
<comment type="similarity">
    <text evidence="1">Belongs to the UPF0739 family.</text>
</comment>
<dbReference type="RefSeq" id="XP_006816389.1">
    <property type="nucleotide sequence ID" value="XM_006816326.1"/>
</dbReference>
<dbReference type="Proteomes" id="UP000694865">
    <property type="component" value="Unplaced"/>
</dbReference>
<dbReference type="GeneID" id="102805343"/>
<dbReference type="Pfam" id="PF14953">
    <property type="entry name" value="DUF4504"/>
    <property type="match status" value="1"/>
</dbReference>
<keyword evidence="2" id="KW-1185">Reference proteome</keyword>